<accession>A0A367KN29</accession>
<organism evidence="1 2">
    <name type="scientific">Rhizopus stolonifer</name>
    <name type="common">Rhizopus nigricans</name>
    <dbReference type="NCBI Taxonomy" id="4846"/>
    <lineage>
        <taxon>Eukaryota</taxon>
        <taxon>Fungi</taxon>
        <taxon>Fungi incertae sedis</taxon>
        <taxon>Mucoromycota</taxon>
        <taxon>Mucoromycotina</taxon>
        <taxon>Mucoromycetes</taxon>
        <taxon>Mucorales</taxon>
        <taxon>Mucorineae</taxon>
        <taxon>Rhizopodaceae</taxon>
        <taxon>Rhizopus</taxon>
    </lineage>
</organism>
<dbReference type="EMBL" id="PJQM01000954">
    <property type="protein sequence ID" value="RCI03616.1"/>
    <property type="molecule type" value="Genomic_DNA"/>
</dbReference>
<protein>
    <submittedName>
        <fullName evidence="1">Uncharacterized protein</fullName>
    </submittedName>
</protein>
<dbReference type="Proteomes" id="UP000253551">
    <property type="component" value="Unassembled WGS sequence"/>
</dbReference>
<sequence>MEDLCGTQKSPGSSSRLLWGFSTPCAFQLRINTFVDAVSVQPSLTEALAVEAMYIDLRTCQETTGSDGAAPQDQYEFYDEIGKIVANDRAISPRARIGAQINNEGLTLDIYEPPAPPF</sequence>
<evidence type="ECO:0000313" key="1">
    <source>
        <dbReference type="EMBL" id="RCI03616.1"/>
    </source>
</evidence>
<keyword evidence="2" id="KW-1185">Reference proteome</keyword>
<proteinExistence type="predicted"/>
<evidence type="ECO:0000313" key="2">
    <source>
        <dbReference type="Proteomes" id="UP000253551"/>
    </source>
</evidence>
<comment type="caution">
    <text evidence="1">The sequence shown here is derived from an EMBL/GenBank/DDBJ whole genome shotgun (WGS) entry which is preliminary data.</text>
</comment>
<name>A0A367KN29_RHIST</name>
<gene>
    <name evidence="1" type="ORF">CU098_012766</name>
</gene>
<dbReference type="AlphaFoldDB" id="A0A367KN29"/>
<dbReference type="OrthoDB" id="10334199at2759"/>
<reference evidence="1 2" key="1">
    <citation type="journal article" date="2018" name="G3 (Bethesda)">
        <title>Phylogenetic and Phylogenomic Definition of Rhizopus Species.</title>
        <authorList>
            <person name="Gryganskyi A.P."/>
            <person name="Golan J."/>
            <person name="Dolatabadi S."/>
            <person name="Mondo S."/>
            <person name="Robb S."/>
            <person name="Idnurm A."/>
            <person name="Muszewska A."/>
            <person name="Steczkiewicz K."/>
            <person name="Masonjones S."/>
            <person name="Liao H.L."/>
            <person name="Gajdeczka M.T."/>
            <person name="Anike F."/>
            <person name="Vuek A."/>
            <person name="Anishchenko I.M."/>
            <person name="Voigt K."/>
            <person name="de Hoog G.S."/>
            <person name="Smith M.E."/>
            <person name="Heitman J."/>
            <person name="Vilgalys R."/>
            <person name="Stajich J.E."/>
        </authorList>
    </citation>
    <scope>NUCLEOTIDE SEQUENCE [LARGE SCALE GENOMIC DNA]</scope>
    <source>
        <strain evidence="1 2">LSU 92-RS-03</strain>
    </source>
</reference>